<keyword evidence="1" id="KW-1133">Transmembrane helix</keyword>
<evidence type="ECO:0000313" key="2">
    <source>
        <dbReference type="EMBL" id="AOK18687.1"/>
    </source>
</evidence>
<evidence type="ECO:0000256" key="1">
    <source>
        <dbReference type="SAM" id="Phobius"/>
    </source>
</evidence>
<proteinExistence type="predicted"/>
<dbReference type="AlphaFoldDB" id="A0A1B4PXK7"/>
<dbReference type="Proteomes" id="UP000094776">
    <property type="component" value="Chromosome 2"/>
</dbReference>
<evidence type="ECO:0000313" key="3">
    <source>
        <dbReference type="Proteomes" id="UP000094776"/>
    </source>
</evidence>
<organism evidence="2 3">
    <name type="scientific">Burkholderia cepacia</name>
    <name type="common">Pseudomonas cepacia</name>
    <dbReference type="NCBI Taxonomy" id="292"/>
    <lineage>
        <taxon>Bacteria</taxon>
        <taxon>Pseudomonadati</taxon>
        <taxon>Pseudomonadota</taxon>
        <taxon>Betaproteobacteria</taxon>
        <taxon>Burkholderiales</taxon>
        <taxon>Burkholderiaceae</taxon>
        <taxon>Burkholderia</taxon>
        <taxon>Burkholderia cepacia complex</taxon>
    </lineage>
</organism>
<sequence>MQPREPPASPFFDAAFFTQAFLADAFFEAWKGLFVDGFLVGTSFTVATFLSAIRLKSQPVIVA</sequence>
<gene>
    <name evidence="2" type="ORF">WT26_21985</name>
</gene>
<accession>A0A1B4PXK7</accession>
<reference evidence="2 3" key="1">
    <citation type="submission" date="2015-12" db="EMBL/GenBank/DDBJ databases">
        <title>Diversity of Burkholderia near neighbor genomes.</title>
        <authorList>
            <person name="Sahl J."/>
            <person name="Wagner D."/>
            <person name="Keim P."/>
        </authorList>
    </citation>
    <scope>NUCLEOTIDE SEQUENCE [LARGE SCALE GENOMIC DNA]</scope>
    <source>
        <strain evidence="2 3">MSMB1184WGS</strain>
    </source>
</reference>
<keyword evidence="1" id="KW-0812">Transmembrane</keyword>
<protein>
    <submittedName>
        <fullName evidence="2">Uncharacterized protein</fullName>
    </submittedName>
</protein>
<feature type="transmembrane region" description="Helical" evidence="1">
    <location>
        <begin position="33"/>
        <end position="53"/>
    </location>
</feature>
<keyword evidence="1" id="KW-0472">Membrane</keyword>
<name>A0A1B4PXK7_BURCE</name>
<dbReference type="EMBL" id="CP013444">
    <property type="protein sequence ID" value="AOK18687.1"/>
    <property type="molecule type" value="Genomic_DNA"/>
</dbReference>